<dbReference type="EMBL" id="NGKA01000008">
    <property type="protein sequence ID" value="RSU12275.1"/>
    <property type="molecule type" value="Genomic_DNA"/>
</dbReference>
<reference evidence="1 2" key="1">
    <citation type="submission" date="2017-05" db="EMBL/GenBank/DDBJ databases">
        <title>Vagococcus spp. assemblies.</title>
        <authorList>
            <person name="Gulvik C.A."/>
        </authorList>
    </citation>
    <scope>NUCLEOTIDE SEQUENCE [LARGE SCALE GENOMIC DNA]</scope>
    <source>
        <strain evidence="1 2">CCUG 51432</strain>
    </source>
</reference>
<dbReference type="RefSeq" id="WP_126808732.1">
    <property type="nucleotide sequence ID" value="NZ_NGKA01000008.1"/>
</dbReference>
<keyword evidence="2" id="KW-1185">Reference proteome</keyword>
<name>A0A430AW47_9ENTE</name>
<dbReference type="Proteomes" id="UP000287605">
    <property type="component" value="Unassembled WGS sequence"/>
</dbReference>
<comment type="caution">
    <text evidence="1">The sequence shown here is derived from an EMBL/GenBank/DDBJ whole genome shotgun (WGS) entry which is preliminary data.</text>
</comment>
<evidence type="ECO:0000313" key="1">
    <source>
        <dbReference type="EMBL" id="RSU12275.1"/>
    </source>
</evidence>
<organism evidence="1 2">
    <name type="scientific">Vagococcus elongatus</name>
    <dbReference type="NCBI Taxonomy" id="180344"/>
    <lineage>
        <taxon>Bacteria</taxon>
        <taxon>Bacillati</taxon>
        <taxon>Bacillota</taxon>
        <taxon>Bacilli</taxon>
        <taxon>Lactobacillales</taxon>
        <taxon>Enterococcaceae</taxon>
        <taxon>Vagococcus</taxon>
    </lineage>
</organism>
<dbReference type="AlphaFoldDB" id="A0A430AW47"/>
<evidence type="ECO:0000313" key="2">
    <source>
        <dbReference type="Proteomes" id="UP000287605"/>
    </source>
</evidence>
<accession>A0A430AW47</accession>
<proteinExistence type="predicted"/>
<sequence>MTTFEDIKDVIVEEVMKNKGDLIYVKVQDHSMNITIHAGLLETTWSISKRTVRSVSSCSEEFSLEDLSNDLVRMKNYSWVLSVMQRMLLK</sequence>
<protein>
    <submittedName>
        <fullName evidence="1">Uncharacterized protein</fullName>
    </submittedName>
</protein>
<gene>
    <name evidence="1" type="ORF">CBF29_06655</name>
</gene>